<dbReference type="InterPro" id="IPR012337">
    <property type="entry name" value="RNaseH-like_sf"/>
</dbReference>
<evidence type="ECO:0000313" key="10">
    <source>
        <dbReference type="EMBL" id="GEU36918.1"/>
    </source>
</evidence>
<dbReference type="Pfam" id="PF25597">
    <property type="entry name" value="SH3_retrovirus"/>
    <property type="match status" value="2"/>
</dbReference>
<feature type="compositionally biased region" description="Basic and acidic residues" evidence="5">
    <location>
        <begin position="342"/>
        <end position="360"/>
    </location>
</feature>
<feature type="domain" description="Retroviral polymerase SH3-like" evidence="9">
    <location>
        <begin position="1510"/>
        <end position="1555"/>
    </location>
</feature>
<gene>
    <name evidence="10" type="ORF">Tci_008896</name>
</gene>
<feature type="region of interest" description="Disordered" evidence="5">
    <location>
        <begin position="1"/>
        <end position="30"/>
    </location>
</feature>
<accession>A0A6L2JIV6</accession>
<feature type="compositionally biased region" description="Polar residues" evidence="5">
    <location>
        <begin position="1111"/>
        <end position="1123"/>
    </location>
</feature>
<dbReference type="InterPro" id="IPR043502">
    <property type="entry name" value="DNA/RNA_pol_sf"/>
</dbReference>
<dbReference type="SUPFAM" id="SSF53098">
    <property type="entry name" value="Ribonuclease H-like"/>
    <property type="match status" value="1"/>
</dbReference>
<name>A0A6L2JIV6_TANCI</name>
<keyword evidence="4" id="KW-0378">Hydrolase</keyword>
<keyword evidence="3" id="KW-0064">Aspartyl protease</keyword>
<comment type="caution">
    <text evidence="10">The sequence shown here is derived from an EMBL/GenBank/DDBJ whole genome shotgun (WGS) entry which is preliminary data.</text>
</comment>
<dbReference type="Pfam" id="PF07727">
    <property type="entry name" value="RVT_2"/>
    <property type="match status" value="2"/>
</dbReference>
<dbReference type="GO" id="GO:0046872">
    <property type="term" value="F:metal ion binding"/>
    <property type="evidence" value="ECO:0007669"/>
    <property type="project" value="UniProtKB-KW"/>
</dbReference>
<dbReference type="Pfam" id="PF22936">
    <property type="entry name" value="Pol_BBD"/>
    <property type="match status" value="2"/>
</dbReference>
<dbReference type="PANTHER" id="PTHR42648:SF32">
    <property type="entry name" value="RIBONUCLEASE H-LIKE DOMAIN, GAG-PRE-INTEGRASE DOMAIN PROTEIN-RELATED"/>
    <property type="match status" value="1"/>
</dbReference>
<sequence>MERGFLSQKGSGGGRGVKEKKQGDGGAYGSGMGGVSSSGDALNTQFDENINALRLMFVATPMFLPTAGNAPGKSSYANITSKPSGKKVNVRTLFAPKGKKVAYLVVANYVKLYGAPITAFSKDGLSAITTKLGTPIMLDSYTSDMCIQSWGRSSYARVMIELQADVKLKDNIVMAMPKITREGYYTCNVHVEYKWKPPRCLSCKVFGHIHEECLKNTGFKPQKEYRHVPKKSTASSSEFLGEYDSKDEVASTDNDMTRAIASERVGFGTQSLLEQWRVRMTNLRALHPKWRAKVTSIKESKDLTSLSLDELIRNLKVCEMIIKKDSEIVKAKGERKSLALTAKKETKCPKPPKDKNKRAFIESSWSDSDEEDDEKARDKTCLVAQASNKICLRVHLKPGEWIKDSGCSKHMTGNRNLFSNYKAYNGGNVIFGSNLYSNIIGKGKICDNKCKVNFSEHDSEITKDGKVIGRGKTPYELLRGRKPTLDYFRVFGSKCFILNTKEYLTKFEPKSYKGVFLGYSQNSKAYIVLNKHTMKIEESLNVTFNETPPISNTSPLVDDDLDEEEAIKELVPQPKNMTIIGTKWVFRNKLDDNGIVSRNMARLVAQGYNQQEGIDYDETYAPIARLESIRILLAYACALDFELFQMDVKSAFLNVFINMEVYVAQPSGFIDFKKPDHVYKLKKALYGLKQAPKAWPDIMFSVFLCARFQKAPKTSHLEAVKYIFRYIKGTTHLGLWNPKETGIETVIYADSDHAEDYVDRKSTIGIYTFVGCCLTSWFSKKQIALAISTIEAEYVSIVKACQQALWMKQALIDYDVQLNEAYKRVVDGVVQAIAPTIAKQRLAKKNKFKAIGTLLMALLDKHQLKFNIHKDAKSLIEAIEKRLQKLISHLEILGEPLSQKDIYMKFLRSLPLEWRTHTLIWRNKADLEDQSFDDMFNNLKIYEAEVKSSSSTSHSIQNIAFVSSNNTDSTNEIVSDVPSVSAASTKAPVSTLPNEMDLKWQMAMLTMRARRRGHFPRECMSPRDTRNKDTQRRTVLVETSTSNALVSQCDGVVFNSHVFAYDELSSSESDDSVPTSPVHDRPSAPIIEDWVSGSEDESEGEPMPIQKEPSFVQTSEHVKTPRTSITPVEHPTQAENFRKGIPKSRVLTRSRLVPLTAARRVTIVVPHPTVKSPKLVTHVVNKAHSPIRRPINHRPTPKHRNFHKPVTTVKVNKFNVVTSTKGNWIQVSHGLCPQKTLSFLFDVQGKPHQALKDKGVIDSGYSRHMTGNISYLSDFEEINEGYVSFGGNPKGGKITGKGKIKTGKLDFDDVYFVKELKFNFFSVSQMCDKKNNVLFTDTECVVFSFDFKLSDENHVLLRVPKENNMYNVDLKNVVPSGDLTCLFEKATFDESNLWHRRLGHIHFKTMNKLVKGNLVRGLPLKVFENNHTCVACKKGKQHKAFCKSKLVSSVSQPLQRLHMDLLGPTFVKSLNKKSYCLVVTDDYSRFSWVFFLANKDKTSGILKTFITDPLGKFDEKADEGFLVGYSVTSKAFRVFNSTTRIVQETLHINFLENQPNVTGSGPKWMFDIDTLTQSMNYQSVVAGNQPNPSAGIQGNFNAGKVVKKVVSAQQYVLLPLWSIGSKDSHNTDVDATFDVKEIENEVYVSPSSSDKPKKHDEKAKIEAKGTNMPALEDIVYSDDEEDVGAEADFSNLKTNIFVSPIPTTKVYKDHHVSQIIGELTTAPQTRRFENPDYHDKVYKVVKSLYGLHQAPRAWYETLANYLLENGFQRGKIDQNLFIKKKKYDILLVQVYVDDIIFGSTNKELCKAVEKLMKDKFQMSLMGELTFFLGLQVRKNDDGIFISQDKYVAKILRKFGLTDGKSASTPIDTKKPLLKDLDGEDVDFWASVLVKKTNDVVRLQALIDRKKVVITEDTIRQDLRLDDVDGVECLPNEEIFADMVRNVDSPSKFLMYPRFLQVMINAQVDDLSSHNTNFTSPALTQNVFANIKRIGKGFSGVETPLFDTTELNPQMTLLWMLKRMHLNRGKIVKLDADEDVTLVDVDTVVEMDADTQGRMEEDVTAVKEVNAAEPIIFDDEEVTMTMA</sequence>
<evidence type="ECO:0000256" key="5">
    <source>
        <dbReference type="SAM" id="MobiDB-lite"/>
    </source>
</evidence>
<feature type="region of interest" description="Disordered" evidence="5">
    <location>
        <begin position="1092"/>
        <end position="1123"/>
    </location>
</feature>
<evidence type="ECO:0000256" key="2">
    <source>
        <dbReference type="ARBA" id="ARBA00022723"/>
    </source>
</evidence>
<reference evidence="10" key="1">
    <citation type="journal article" date="2019" name="Sci. Rep.">
        <title>Draft genome of Tanacetum cinerariifolium, the natural source of mosquito coil.</title>
        <authorList>
            <person name="Yamashiro T."/>
            <person name="Shiraishi A."/>
            <person name="Satake H."/>
            <person name="Nakayama K."/>
        </authorList>
    </citation>
    <scope>NUCLEOTIDE SEQUENCE</scope>
</reference>
<dbReference type="Pfam" id="PF13976">
    <property type="entry name" value="gag_pre-integrs"/>
    <property type="match status" value="1"/>
</dbReference>
<evidence type="ECO:0000259" key="7">
    <source>
        <dbReference type="Pfam" id="PF13976"/>
    </source>
</evidence>
<dbReference type="InterPro" id="IPR057670">
    <property type="entry name" value="SH3_retrovirus"/>
</dbReference>
<dbReference type="InterPro" id="IPR036397">
    <property type="entry name" value="RNaseH_sf"/>
</dbReference>
<dbReference type="InterPro" id="IPR039537">
    <property type="entry name" value="Retrotran_Ty1/copia-like"/>
</dbReference>
<proteinExistence type="predicted"/>
<dbReference type="PANTHER" id="PTHR42648">
    <property type="entry name" value="TRANSPOSASE, PUTATIVE-RELATED"/>
    <property type="match status" value="1"/>
</dbReference>
<protein>
    <submittedName>
        <fullName evidence="10">Ribonuclease H-like domain-containing protein</fullName>
    </submittedName>
</protein>
<evidence type="ECO:0000259" key="8">
    <source>
        <dbReference type="Pfam" id="PF22936"/>
    </source>
</evidence>
<keyword evidence="2" id="KW-0479">Metal-binding</keyword>
<dbReference type="GO" id="GO:0006508">
    <property type="term" value="P:proteolysis"/>
    <property type="evidence" value="ECO:0007669"/>
    <property type="project" value="UniProtKB-KW"/>
</dbReference>
<dbReference type="Gene3D" id="3.30.420.10">
    <property type="entry name" value="Ribonuclease H-like superfamily/Ribonuclease H"/>
    <property type="match status" value="1"/>
</dbReference>
<evidence type="ECO:0000256" key="4">
    <source>
        <dbReference type="ARBA" id="ARBA00022801"/>
    </source>
</evidence>
<feature type="domain" description="Reverse transcriptase Ty1/copia-type" evidence="6">
    <location>
        <begin position="1727"/>
        <end position="1866"/>
    </location>
</feature>
<evidence type="ECO:0000256" key="3">
    <source>
        <dbReference type="ARBA" id="ARBA00022750"/>
    </source>
</evidence>
<dbReference type="InterPro" id="IPR013103">
    <property type="entry name" value="RVT_2"/>
</dbReference>
<dbReference type="GO" id="GO:0004190">
    <property type="term" value="F:aspartic-type endopeptidase activity"/>
    <property type="evidence" value="ECO:0007669"/>
    <property type="project" value="UniProtKB-KW"/>
</dbReference>
<dbReference type="InterPro" id="IPR054722">
    <property type="entry name" value="PolX-like_BBD"/>
</dbReference>
<dbReference type="InterPro" id="IPR025724">
    <property type="entry name" value="GAG-pre-integrase_dom"/>
</dbReference>
<feature type="domain" description="GAG-pre-integrase" evidence="7">
    <location>
        <begin position="1365"/>
        <end position="1437"/>
    </location>
</feature>
<feature type="domain" description="Retrovirus-related Pol polyprotein from transposon TNT 1-94-like beta-barrel" evidence="8">
    <location>
        <begin position="1256"/>
        <end position="1329"/>
    </location>
</feature>
<dbReference type="GO" id="GO:0003676">
    <property type="term" value="F:nucleic acid binding"/>
    <property type="evidence" value="ECO:0007669"/>
    <property type="project" value="InterPro"/>
</dbReference>
<feature type="domain" description="Reverse transcriptase Ty1/copia-type" evidence="6">
    <location>
        <begin position="569"/>
        <end position="715"/>
    </location>
</feature>
<dbReference type="EMBL" id="BKCJ010000866">
    <property type="protein sequence ID" value="GEU36918.1"/>
    <property type="molecule type" value="Genomic_DNA"/>
</dbReference>
<evidence type="ECO:0000256" key="1">
    <source>
        <dbReference type="ARBA" id="ARBA00022670"/>
    </source>
</evidence>
<keyword evidence="1" id="KW-0645">Protease</keyword>
<feature type="region of interest" description="Disordered" evidence="5">
    <location>
        <begin position="342"/>
        <end position="372"/>
    </location>
</feature>
<feature type="domain" description="Retrovirus-related Pol polyprotein from transposon TNT 1-94-like beta-barrel" evidence="8">
    <location>
        <begin position="401"/>
        <end position="446"/>
    </location>
</feature>
<dbReference type="SUPFAM" id="SSF56672">
    <property type="entry name" value="DNA/RNA polymerases"/>
    <property type="match status" value="2"/>
</dbReference>
<feature type="domain" description="Retroviral polymerase SH3-like" evidence="9">
    <location>
        <begin position="493"/>
        <end position="551"/>
    </location>
</feature>
<organism evidence="10">
    <name type="scientific">Tanacetum cinerariifolium</name>
    <name type="common">Dalmatian daisy</name>
    <name type="synonym">Chrysanthemum cinerariifolium</name>
    <dbReference type="NCBI Taxonomy" id="118510"/>
    <lineage>
        <taxon>Eukaryota</taxon>
        <taxon>Viridiplantae</taxon>
        <taxon>Streptophyta</taxon>
        <taxon>Embryophyta</taxon>
        <taxon>Tracheophyta</taxon>
        <taxon>Spermatophyta</taxon>
        <taxon>Magnoliopsida</taxon>
        <taxon>eudicotyledons</taxon>
        <taxon>Gunneridae</taxon>
        <taxon>Pentapetalae</taxon>
        <taxon>asterids</taxon>
        <taxon>campanulids</taxon>
        <taxon>Asterales</taxon>
        <taxon>Asteraceae</taxon>
        <taxon>Asteroideae</taxon>
        <taxon>Anthemideae</taxon>
        <taxon>Anthemidinae</taxon>
        <taxon>Tanacetum</taxon>
    </lineage>
</organism>
<evidence type="ECO:0000259" key="9">
    <source>
        <dbReference type="Pfam" id="PF25597"/>
    </source>
</evidence>
<dbReference type="CDD" id="cd09272">
    <property type="entry name" value="RNase_HI_RT_Ty1"/>
    <property type="match status" value="1"/>
</dbReference>
<evidence type="ECO:0000259" key="6">
    <source>
        <dbReference type="Pfam" id="PF07727"/>
    </source>
</evidence>